<protein>
    <submittedName>
        <fullName evidence="1">Uncharacterized protein</fullName>
    </submittedName>
</protein>
<dbReference type="EMBL" id="CP034951">
    <property type="protein sequence ID" value="QAA81386.1"/>
    <property type="molecule type" value="Genomic_DNA"/>
</dbReference>
<accession>A0A410G293</accession>
<evidence type="ECO:0000313" key="2">
    <source>
        <dbReference type="Proteomes" id="UP000285517"/>
    </source>
</evidence>
<evidence type="ECO:0000313" key="1">
    <source>
        <dbReference type="EMBL" id="QAA81386.1"/>
    </source>
</evidence>
<sequence>MKTRAPFIPNDVSRCNNDRCGLRLHCARYLQLKLDAKTNAPLRSVTRFGNQGITTQCDALIPVDNRKISD</sequence>
<dbReference type="Proteomes" id="UP000285517">
    <property type="component" value="Chromosome"/>
</dbReference>
<gene>
    <name evidence="1" type="ORF">EI546_06430</name>
</gene>
<organism evidence="1 2">
    <name type="scientific">Aequorivita ciconiae</name>
    <dbReference type="NCBI Taxonomy" id="2494375"/>
    <lineage>
        <taxon>Bacteria</taxon>
        <taxon>Pseudomonadati</taxon>
        <taxon>Bacteroidota</taxon>
        <taxon>Flavobacteriia</taxon>
        <taxon>Flavobacteriales</taxon>
        <taxon>Flavobacteriaceae</taxon>
        <taxon>Aequorivita</taxon>
    </lineage>
</organism>
<proteinExistence type="predicted"/>
<keyword evidence="2" id="KW-1185">Reference proteome</keyword>
<name>A0A410G293_9FLAO</name>
<dbReference type="RefSeq" id="WP_128249774.1">
    <property type="nucleotide sequence ID" value="NZ_CP034951.1"/>
</dbReference>
<dbReference type="AlphaFoldDB" id="A0A410G293"/>
<dbReference type="KEGG" id="aev:EI546_06430"/>
<reference evidence="1 2" key="1">
    <citation type="submission" date="2019-01" db="EMBL/GenBank/DDBJ databases">
        <title>Complete genome sequencing of Aequorivita sp. H23M31.</title>
        <authorList>
            <person name="Bae J.-W."/>
        </authorList>
    </citation>
    <scope>NUCLEOTIDE SEQUENCE [LARGE SCALE GENOMIC DNA]</scope>
    <source>
        <strain evidence="1 2">H23M31</strain>
    </source>
</reference>